<dbReference type="PANTHER" id="PTHR12787">
    <property type="entry name" value="RIBOSOMAL RNA-PROCESSING PROTEIN 8"/>
    <property type="match status" value="1"/>
</dbReference>
<reference evidence="11" key="1">
    <citation type="submission" date="2021-03" db="EMBL/GenBank/DDBJ databases">
        <authorList>
            <person name="Tagirdzhanova G."/>
        </authorList>
    </citation>
    <scope>NUCLEOTIDE SEQUENCE</scope>
</reference>
<dbReference type="GO" id="GO:0042273">
    <property type="term" value="P:ribosomal large subunit biogenesis"/>
    <property type="evidence" value="ECO:0007669"/>
    <property type="project" value="TreeGrafter"/>
</dbReference>
<evidence type="ECO:0000313" key="11">
    <source>
        <dbReference type="EMBL" id="CAF9908527.1"/>
    </source>
</evidence>
<feature type="compositionally biased region" description="Polar residues" evidence="10">
    <location>
        <begin position="105"/>
        <end position="117"/>
    </location>
</feature>
<dbReference type="PANTHER" id="PTHR12787:SF0">
    <property type="entry name" value="RIBOSOMAL RNA-PROCESSING PROTEIN 8"/>
    <property type="match status" value="1"/>
</dbReference>
<evidence type="ECO:0000256" key="6">
    <source>
        <dbReference type="ARBA" id="ARBA00022691"/>
    </source>
</evidence>
<dbReference type="InterPro" id="IPR029063">
    <property type="entry name" value="SAM-dependent_MTases_sf"/>
</dbReference>
<comment type="subcellular location">
    <subcellularLocation>
        <location evidence="1 9">Nucleus</location>
        <location evidence="1 9">Nucleolus</location>
    </subcellularLocation>
</comment>
<dbReference type="Gene3D" id="3.40.50.150">
    <property type="entry name" value="Vaccinia Virus protein VP39"/>
    <property type="match status" value="1"/>
</dbReference>
<feature type="region of interest" description="Disordered" evidence="10">
    <location>
        <begin position="134"/>
        <end position="163"/>
    </location>
</feature>
<name>A0A8H3HZ48_9LECA</name>
<evidence type="ECO:0000256" key="5">
    <source>
        <dbReference type="ARBA" id="ARBA00022679"/>
    </source>
</evidence>
<evidence type="ECO:0000256" key="9">
    <source>
        <dbReference type="RuleBase" id="RU365074"/>
    </source>
</evidence>
<evidence type="ECO:0000256" key="7">
    <source>
        <dbReference type="ARBA" id="ARBA00023242"/>
    </source>
</evidence>
<comment type="caution">
    <text evidence="11">The sequence shown here is derived from an EMBL/GenBank/DDBJ whole genome shotgun (WGS) entry which is preliminary data.</text>
</comment>
<evidence type="ECO:0000256" key="3">
    <source>
        <dbReference type="ARBA" id="ARBA00022552"/>
    </source>
</evidence>
<keyword evidence="5 9" id="KW-0808">Transferase</keyword>
<dbReference type="OrthoDB" id="10258825at2759"/>
<sequence length="528" mass="58705">MFAVPGWSIAGDSLKIETHKKAFSSKKRKRSLQDDVPIDVSEIGDLWKNHVEVQESDRQLEAVNGRQTISKKEKKRLKRGLTTQTDAAKDLKVGIEPKNVLPQGRQETGQGKTNSQGAVGRVFKDRAAKVLEAEDEQKLRRRKKEKHKSVEHDQAGNKLGGVSNNNVIAPVSAKPAVKLTPLQASMRQKLISSRFRHLNETLYTTPSASSLELFKTNPEFFNEYHEGFRRQVEAWPENPLDSFLRWIEERGPIGIRNYKETRRKTSRGPAASIQGVVDTVVSPGAEPLPRDPRKGICTISDLGCGDGKLGLELTLSGLSKKLKLQVHSFDLVSPAPHVQVADIKSLPLGDSSVDIAIFCLALMGTNWIEFIEEVYRVLRWKGECWIAEVTSRFAAPKSARVDHSVGNKVKSQQKKKSKQGSNLDVNEDGPGDLGLADDVHSAPQNTVDVSAFVAVLRRRGFMLQGDPQTGNKMFVQMRFVKALPPRKGKSVRVEKAGGKKRFIEDADKDDVAVEDEAKVLKPCVYKIR</sequence>
<keyword evidence="6 9" id="KW-0949">S-adenosyl-L-methionine</keyword>
<evidence type="ECO:0000313" key="12">
    <source>
        <dbReference type="Proteomes" id="UP000664169"/>
    </source>
</evidence>
<feature type="region of interest" description="Disordered" evidence="10">
    <location>
        <begin position="100"/>
        <end position="120"/>
    </location>
</feature>
<dbReference type="InterPro" id="IPR042036">
    <property type="entry name" value="RRP8_N"/>
</dbReference>
<keyword evidence="4 9" id="KW-0489">Methyltransferase</keyword>
<accession>A0A8H3HZ48</accession>
<organism evidence="11 12">
    <name type="scientific">Gomphillus americanus</name>
    <dbReference type="NCBI Taxonomy" id="1940652"/>
    <lineage>
        <taxon>Eukaryota</taxon>
        <taxon>Fungi</taxon>
        <taxon>Dikarya</taxon>
        <taxon>Ascomycota</taxon>
        <taxon>Pezizomycotina</taxon>
        <taxon>Lecanoromycetes</taxon>
        <taxon>OSLEUM clade</taxon>
        <taxon>Ostropomycetidae</taxon>
        <taxon>Ostropales</taxon>
        <taxon>Graphidaceae</taxon>
        <taxon>Gomphilloideae</taxon>
        <taxon>Gomphillus</taxon>
    </lineage>
</organism>
<comment type="function">
    <text evidence="9">S-adenosyl-L-methionine-dependent methyltransferase that specifically methylates the N(1) position of adenine in helix 25.1 in 25S rRNA. Required both for ribosomal 40S and 60S subunits biogenesis. Required for efficient pre-rRNA cleavage at site A2.</text>
</comment>
<feature type="region of interest" description="Disordered" evidence="10">
    <location>
        <begin position="404"/>
        <end position="440"/>
    </location>
</feature>
<evidence type="ECO:0000256" key="4">
    <source>
        <dbReference type="ARBA" id="ARBA00022603"/>
    </source>
</evidence>
<dbReference type="InterPro" id="IPR007823">
    <property type="entry name" value="RRP8"/>
</dbReference>
<dbReference type="Gene3D" id="1.10.10.2150">
    <property type="entry name" value="Ribosomal RNA-processing protein 8, N-terminal domain"/>
    <property type="match status" value="1"/>
</dbReference>
<gene>
    <name evidence="11" type="ORF">GOMPHAMPRED_006187</name>
</gene>
<keyword evidence="7 9" id="KW-0539">Nucleus</keyword>
<evidence type="ECO:0000256" key="2">
    <source>
        <dbReference type="ARBA" id="ARBA00006301"/>
    </source>
</evidence>
<keyword evidence="3 9" id="KW-0698">rRNA processing</keyword>
<dbReference type="GO" id="GO:0016433">
    <property type="term" value="F:rRNA (adenine) methyltransferase activity"/>
    <property type="evidence" value="ECO:0007669"/>
    <property type="project" value="TreeGrafter"/>
</dbReference>
<dbReference type="Pfam" id="PF05148">
    <property type="entry name" value="Methyltransf_8"/>
    <property type="match status" value="1"/>
</dbReference>
<dbReference type="AlphaFoldDB" id="A0A8H3HZ48"/>
<evidence type="ECO:0000256" key="10">
    <source>
        <dbReference type="SAM" id="MobiDB-lite"/>
    </source>
</evidence>
<comment type="similarity">
    <text evidence="2 9">Belongs to the methyltransferase superfamily. RRP8 family.</text>
</comment>
<dbReference type="Proteomes" id="UP000664169">
    <property type="component" value="Unassembled WGS sequence"/>
</dbReference>
<evidence type="ECO:0000256" key="8">
    <source>
        <dbReference type="ARBA" id="ARBA00076672"/>
    </source>
</evidence>
<keyword evidence="12" id="KW-1185">Reference proteome</keyword>
<dbReference type="SUPFAM" id="SSF53335">
    <property type="entry name" value="S-adenosyl-L-methionine-dependent methyltransferases"/>
    <property type="match status" value="1"/>
</dbReference>
<protein>
    <recommendedName>
        <fullName evidence="8 9">Ribosomal RNA-processing protein 8</fullName>
        <ecNumber evidence="9">2.1.1.-</ecNumber>
    </recommendedName>
</protein>
<dbReference type="FunFam" id="1.10.10.2150:FF:000001">
    <property type="entry name" value="Ribosomal RNA-processing protein 8"/>
    <property type="match status" value="1"/>
</dbReference>
<proteinExistence type="inferred from homology"/>
<dbReference type="CDD" id="cd02440">
    <property type="entry name" value="AdoMet_MTases"/>
    <property type="match status" value="1"/>
</dbReference>
<dbReference type="EMBL" id="CAJPDQ010000004">
    <property type="protein sequence ID" value="CAF9908527.1"/>
    <property type="molecule type" value="Genomic_DNA"/>
</dbReference>
<dbReference type="GO" id="GO:0005730">
    <property type="term" value="C:nucleolus"/>
    <property type="evidence" value="ECO:0007669"/>
    <property type="project" value="UniProtKB-SubCell"/>
</dbReference>
<dbReference type="EC" id="2.1.1.-" evidence="9"/>
<evidence type="ECO:0000256" key="1">
    <source>
        <dbReference type="ARBA" id="ARBA00004604"/>
    </source>
</evidence>